<dbReference type="STRING" id="1182544.W9VHX3"/>
<dbReference type="RefSeq" id="XP_007760203.1">
    <property type="nucleotide sequence ID" value="XM_007762013.1"/>
</dbReference>
<comment type="catalytic activity">
    <reaction evidence="13 14">
        <text>a 5'-end ribonucleotide-tRNA(His) + GTP + ATP + H2O = a 5'-end phospho-guanosine-ribonucleotide-tRNA(His) + AMP + 2 diphosphate + H(+)</text>
        <dbReference type="Rhea" id="RHEA:54564"/>
        <dbReference type="Rhea" id="RHEA-COMP:14193"/>
        <dbReference type="Rhea" id="RHEA-COMP:14917"/>
        <dbReference type="ChEBI" id="CHEBI:15377"/>
        <dbReference type="ChEBI" id="CHEBI:15378"/>
        <dbReference type="ChEBI" id="CHEBI:30616"/>
        <dbReference type="ChEBI" id="CHEBI:33019"/>
        <dbReference type="ChEBI" id="CHEBI:37565"/>
        <dbReference type="ChEBI" id="CHEBI:138282"/>
        <dbReference type="ChEBI" id="CHEBI:141847"/>
        <dbReference type="ChEBI" id="CHEBI:456215"/>
        <dbReference type="EC" id="2.7.7.79"/>
    </reaction>
</comment>
<evidence type="ECO:0000256" key="5">
    <source>
        <dbReference type="ARBA" id="ARBA00022679"/>
    </source>
</evidence>
<gene>
    <name evidence="20" type="ORF">A1O7_08018</name>
</gene>
<comment type="cofactor">
    <cofactor evidence="16">
        <name>Mg(2+)</name>
        <dbReference type="ChEBI" id="CHEBI:18420"/>
    </cofactor>
    <text evidence="16">Binds 2 magnesium ions per subunit.</text>
</comment>
<dbReference type="PANTHER" id="PTHR12729">
    <property type="entry name" value="TRNA(HIS) GUANYLYLTRANSFERASE-RELATED"/>
    <property type="match status" value="1"/>
</dbReference>
<protein>
    <recommendedName>
        <fullName evidence="4 14">tRNA(His) guanylyltransferase</fullName>
        <ecNumber evidence="3 14">2.7.7.79</ecNumber>
    </recommendedName>
    <alternativeName>
        <fullName evidence="12 14">tRNA-histidine guanylyltransferase</fullName>
    </alternativeName>
</protein>
<dbReference type="InterPro" id="IPR007537">
    <property type="entry name" value="tRNAHis_GuaTrfase_Thg1"/>
</dbReference>
<keyword evidence="11 14" id="KW-0342">GTP-binding</keyword>
<evidence type="ECO:0000256" key="17">
    <source>
        <dbReference type="SAM" id="MobiDB-lite"/>
    </source>
</evidence>
<feature type="binding site" evidence="16">
    <location>
        <position position="30"/>
    </location>
    <ligand>
        <name>Mg(2+)</name>
        <dbReference type="ChEBI" id="CHEBI:18420"/>
        <label>1</label>
        <note>catalytic</note>
    </ligand>
</feature>
<keyword evidence="7 14" id="KW-0548">Nucleotidyltransferase</keyword>
<feature type="binding site" evidence="16">
    <location>
        <position position="29"/>
    </location>
    <ligand>
        <name>Mg(2+)</name>
        <dbReference type="ChEBI" id="CHEBI:18420"/>
        <label>1</label>
        <note>catalytic</note>
    </ligand>
</feature>
<dbReference type="InterPro" id="IPR025845">
    <property type="entry name" value="Thg1_C_dom"/>
</dbReference>
<dbReference type="eggNOG" id="KOG2721">
    <property type="taxonomic scope" value="Eukaryota"/>
</dbReference>
<dbReference type="EC" id="2.7.7.79" evidence="3 14"/>
<comment type="caution">
    <text evidence="20">The sequence shown here is derived from an EMBL/GenBank/DDBJ whole genome shotgun (WGS) entry which is preliminary data.</text>
</comment>
<organism evidence="20 21">
    <name type="scientific">Cladophialophora yegresii CBS 114405</name>
    <dbReference type="NCBI Taxonomy" id="1182544"/>
    <lineage>
        <taxon>Eukaryota</taxon>
        <taxon>Fungi</taxon>
        <taxon>Dikarya</taxon>
        <taxon>Ascomycota</taxon>
        <taxon>Pezizomycotina</taxon>
        <taxon>Eurotiomycetes</taxon>
        <taxon>Chaetothyriomycetidae</taxon>
        <taxon>Chaetothyriales</taxon>
        <taxon>Herpotrichiellaceae</taxon>
        <taxon>Cladophialophora</taxon>
    </lineage>
</organism>
<reference evidence="20 21" key="1">
    <citation type="submission" date="2013-03" db="EMBL/GenBank/DDBJ databases">
        <title>The Genome Sequence of Cladophialophora yegresii CBS 114405.</title>
        <authorList>
            <consortium name="The Broad Institute Genomics Platform"/>
            <person name="Cuomo C."/>
            <person name="de Hoog S."/>
            <person name="Gorbushina A."/>
            <person name="Walker B."/>
            <person name="Young S.K."/>
            <person name="Zeng Q."/>
            <person name="Gargeya S."/>
            <person name="Fitzgerald M."/>
            <person name="Haas B."/>
            <person name="Abouelleil A."/>
            <person name="Allen A.W."/>
            <person name="Alvarado L."/>
            <person name="Arachchi H.M."/>
            <person name="Berlin A.M."/>
            <person name="Chapman S.B."/>
            <person name="Gainer-Dewar J."/>
            <person name="Goldberg J."/>
            <person name="Griggs A."/>
            <person name="Gujja S."/>
            <person name="Hansen M."/>
            <person name="Howarth C."/>
            <person name="Imamovic A."/>
            <person name="Ireland A."/>
            <person name="Larimer J."/>
            <person name="McCowan C."/>
            <person name="Murphy C."/>
            <person name="Pearson M."/>
            <person name="Poon T.W."/>
            <person name="Priest M."/>
            <person name="Roberts A."/>
            <person name="Saif S."/>
            <person name="Shea T."/>
            <person name="Sisk P."/>
            <person name="Sykes S."/>
            <person name="Wortman J."/>
            <person name="Nusbaum C."/>
            <person name="Birren B."/>
        </authorList>
    </citation>
    <scope>NUCLEOTIDE SEQUENCE [LARGE SCALE GENOMIC DNA]</scope>
    <source>
        <strain evidence="20 21">CBS 114405</strain>
    </source>
</reference>
<evidence type="ECO:0000256" key="4">
    <source>
        <dbReference type="ARBA" id="ARBA00015443"/>
    </source>
</evidence>
<evidence type="ECO:0000256" key="3">
    <source>
        <dbReference type="ARBA" id="ARBA00012511"/>
    </source>
</evidence>
<evidence type="ECO:0000256" key="10">
    <source>
        <dbReference type="ARBA" id="ARBA00022842"/>
    </source>
</evidence>
<keyword evidence="9 14" id="KW-0547">Nucleotide-binding</keyword>
<dbReference type="Proteomes" id="UP000019473">
    <property type="component" value="Unassembled WGS sequence"/>
</dbReference>
<dbReference type="GO" id="GO:0008193">
    <property type="term" value="F:tRNA guanylyltransferase activity"/>
    <property type="evidence" value="ECO:0007669"/>
    <property type="project" value="UniProtKB-UniRule"/>
</dbReference>
<dbReference type="VEuPathDB" id="FungiDB:A1O7_08018"/>
<evidence type="ECO:0000256" key="13">
    <source>
        <dbReference type="ARBA" id="ARBA00047281"/>
    </source>
</evidence>
<evidence type="ECO:0000256" key="2">
    <source>
        <dbReference type="ARBA" id="ARBA00010113"/>
    </source>
</evidence>
<dbReference type="PIRSF" id="PIRSF028980">
    <property type="entry name" value="tRNAHis_guanylyltransferase"/>
    <property type="match status" value="1"/>
</dbReference>
<evidence type="ECO:0000256" key="7">
    <source>
        <dbReference type="ARBA" id="ARBA00022695"/>
    </source>
</evidence>
<keyword evidence="21" id="KW-1185">Reference proteome</keyword>
<keyword evidence="5 14" id="KW-0808">Transferase</keyword>
<evidence type="ECO:0000256" key="12">
    <source>
        <dbReference type="ARBA" id="ARBA00032480"/>
    </source>
</evidence>
<dbReference type="GO" id="GO:0006400">
    <property type="term" value="P:tRNA modification"/>
    <property type="evidence" value="ECO:0007669"/>
    <property type="project" value="UniProtKB-UniRule"/>
</dbReference>
<accession>W9VHX3</accession>
<feature type="compositionally biased region" description="Basic and acidic residues" evidence="17">
    <location>
        <begin position="235"/>
        <end position="244"/>
    </location>
</feature>
<dbReference type="Pfam" id="PF04446">
    <property type="entry name" value="Thg1"/>
    <property type="match status" value="1"/>
</dbReference>
<keyword evidence="6 14" id="KW-0819">tRNA processing</keyword>
<evidence type="ECO:0000313" key="21">
    <source>
        <dbReference type="Proteomes" id="UP000019473"/>
    </source>
</evidence>
<sequence length="310" mass="35488">MANSKYEYVRNFERDEILLPNTWIVVRIDGRGFHKLSSYYGFRKPNDPRALRLMNRAATHVVLAIPEITIAYGVSDEYSFVLQRDTTLFDRRKDKIVTTVVSSFTAAYVFEWNECFPQEAATGSQAEGTTLNTEMLPTFDGRAVCYPSWENLRDYLSWRQVDCHINNLYNTTFWALVQQGGMTQTAAEEHLKGTVSSDKNEILWSRFGVNYNNEPEMYRKGSVVFREYALEDEASTGKDGKEGMAADDPGVGTATSDPISKRQADKIRKARRKAKVVTEHIDIIRDEFWVQRPWLRSGKPGRPVDDQPVS</sequence>
<dbReference type="GeneID" id="19182588"/>
<evidence type="ECO:0000259" key="19">
    <source>
        <dbReference type="Pfam" id="PF14413"/>
    </source>
</evidence>
<comment type="similarity">
    <text evidence="2 14">Belongs to the tRNA(His) guanylyltransferase family.</text>
</comment>
<evidence type="ECO:0000256" key="9">
    <source>
        <dbReference type="ARBA" id="ARBA00022741"/>
    </source>
</evidence>
<evidence type="ECO:0000256" key="8">
    <source>
        <dbReference type="ARBA" id="ARBA00022723"/>
    </source>
</evidence>
<dbReference type="PANTHER" id="PTHR12729:SF6">
    <property type="entry name" value="TRNA(HIS) GUANYLYLTRANSFERASE-RELATED"/>
    <property type="match status" value="1"/>
</dbReference>
<dbReference type="AlphaFoldDB" id="W9VHX3"/>
<name>W9VHX3_9EURO</name>
<feature type="region of interest" description="Disordered" evidence="17">
    <location>
        <begin position="235"/>
        <end position="267"/>
    </location>
</feature>
<feature type="binding site" evidence="15">
    <location>
        <begin position="29"/>
        <end position="34"/>
    </location>
    <ligand>
        <name>GTP</name>
        <dbReference type="ChEBI" id="CHEBI:37565"/>
    </ligand>
</feature>
<dbReference type="OrthoDB" id="62560at2759"/>
<feature type="domain" description="Thg1 C-terminal" evidence="19">
    <location>
        <begin position="150"/>
        <end position="285"/>
    </location>
</feature>
<keyword evidence="10 14" id="KW-0460">Magnesium</keyword>
<comment type="function">
    <text evidence="1 14">Adds a GMP to the 5'-end of tRNA(His) after transcription and RNase P cleavage.</text>
</comment>
<dbReference type="InterPro" id="IPR038469">
    <property type="entry name" value="tRNAHis_GuaTrfase_Thg1_sf"/>
</dbReference>
<feature type="binding site" evidence="15">
    <location>
        <begin position="75"/>
        <end position="76"/>
    </location>
    <ligand>
        <name>GTP</name>
        <dbReference type="ChEBI" id="CHEBI:37565"/>
    </ligand>
</feature>
<evidence type="ECO:0000256" key="15">
    <source>
        <dbReference type="PIRSR" id="PIRSR028980-1"/>
    </source>
</evidence>
<evidence type="ECO:0000313" key="20">
    <source>
        <dbReference type="EMBL" id="EXJ55093.1"/>
    </source>
</evidence>
<evidence type="ECO:0000256" key="16">
    <source>
        <dbReference type="PIRSR" id="PIRSR028980-2"/>
    </source>
</evidence>
<proteinExistence type="inferred from homology"/>
<dbReference type="InterPro" id="IPR024956">
    <property type="entry name" value="tRNAHis_GuaTrfase_cat"/>
</dbReference>
<dbReference type="Gene3D" id="3.30.70.3000">
    <property type="match status" value="1"/>
</dbReference>
<evidence type="ECO:0000256" key="1">
    <source>
        <dbReference type="ARBA" id="ARBA00002939"/>
    </source>
</evidence>
<evidence type="ECO:0000256" key="11">
    <source>
        <dbReference type="ARBA" id="ARBA00023134"/>
    </source>
</evidence>
<evidence type="ECO:0000259" key="18">
    <source>
        <dbReference type="Pfam" id="PF04446"/>
    </source>
</evidence>
<feature type="domain" description="tRNAHis guanylyltransferase catalytic" evidence="18">
    <location>
        <begin position="6"/>
        <end position="147"/>
    </location>
</feature>
<feature type="binding site" evidence="16">
    <location>
        <position position="29"/>
    </location>
    <ligand>
        <name>Mg(2+)</name>
        <dbReference type="ChEBI" id="CHEBI:18420"/>
        <label>2</label>
        <note>catalytic</note>
    </ligand>
</feature>
<dbReference type="Pfam" id="PF14413">
    <property type="entry name" value="Thg1C"/>
    <property type="match status" value="1"/>
</dbReference>
<evidence type="ECO:0000256" key="14">
    <source>
        <dbReference type="PIRNR" id="PIRNR028980"/>
    </source>
</evidence>
<dbReference type="FunFam" id="3.30.70.3000:FF:000001">
    <property type="entry name" value="tRNA(His) guanylyltransferase"/>
    <property type="match status" value="1"/>
</dbReference>
<dbReference type="GO" id="GO:0005525">
    <property type="term" value="F:GTP binding"/>
    <property type="evidence" value="ECO:0007669"/>
    <property type="project" value="UniProtKB-UniRule"/>
</dbReference>
<dbReference type="EMBL" id="AMGW01000006">
    <property type="protein sequence ID" value="EXJ55093.1"/>
    <property type="molecule type" value="Genomic_DNA"/>
</dbReference>
<evidence type="ECO:0000256" key="6">
    <source>
        <dbReference type="ARBA" id="ARBA00022694"/>
    </source>
</evidence>
<keyword evidence="8 14" id="KW-0479">Metal-binding</keyword>
<dbReference type="HOGENOM" id="CLU_044271_1_1_1"/>
<feature type="binding site" evidence="16">
    <location>
        <position position="76"/>
    </location>
    <ligand>
        <name>Mg(2+)</name>
        <dbReference type="ChEBI" id="CHEBI:18420"/>
        <label>1</label>
        <note>catalytic</note>
    </ligand>
</feature>
<feature type="binding site" evidence="16">
    <location>
        <position position="76"/>
    </location>
    <ligand>
        <name>Mg(2+)</name>
        <dbReference type="ChEBI" id="CHEBI:18420"/>
        <label>2</label>
        <note>catalytic</note>
    </ligand>
</feature>
<dbReference type="GO" id="GO:0000287">
    <property type="term" value="F:magnesium ion binding"/>
    <property type="evidence" value="ECO:0007669"/>
    <property type="project" value="UniProtKB-UniRule"/>
</dbReference>